<evidence type="ECO:0000313" key="11">
    <source>
        <dbReference type="EMBL" id="NDL61574.1"/>
    </source>
</evidence>
<keyword evidence="3" id="KW-1003">Cell membrane</keyword>
<keyword evidence="2" id="KW-0813">Transport</keyword>
<dbReference type="AlphaFoldDB" id="A0A845SF57"/>
<dbReference type="InterPro" id="IPR003593">
    <property type="entry name" value="AAA+_ATPase"/>
</dbReference>
<feature type="domain" description="ABC transporter" evidence="10">
    <location>
        <begin position="6"/>
        <end position="243"/>
    </location>
</feature>
<dbReference type="PROSITE" id="PS50893">
    <property type="entry name" value="ABC_TRANSPORTER_2"/>
    <property type="match status" value="2"/>
</dbReference>
<evidence type="ECO:0000256" key="2">
    <source>
        <dbReference type="ARBA" id="ARBA00022448"/>
    </source>
</evidence>
<dbReference type="GO" id="GO:0015749">
    <property type="term" value="P:monosaccharide transmembrane transport"/>
    <property type="evidence" value="ECO:0007669"/>
    <property type="project" value="UniProtKB-ARBA"/>
</dbReference>
<evidence type="ECO:0000259" key="10">
    <source>
        <dbReference type="PROSITE" id="PS50893"/>
    </source>
</evidence>
<keyword evidence="7 11" id="KW-0067">ATP-binding</keyword>
<keyword evidence="8" id="KW-1278">Translocase</keyword>
<dbReference type="InterPro" id="IPR017871">
    <property type="entry name" value="ABC_transporter-like_CS"/>
</dbReference>
<dbReference type="RefSeq" id="WP_162364238.1">
    <property type="nucleotide sequence ID" value="NZ_WUBS01000001.1"/>
</dbReference>
<evidence type="ECO:0000256" key="4">
    <source>
        <dbReference type="ARBA" id="ARBA00022597"/>
    </source>
</evidence>
<evidence type="ECO:0000256" key="7">
    <source>
        <dbReference type="ARBA" id="ARBA00022840"/>
    </source>
</evidence>
<dbReference type="SMART" id="SM00382">
    <property type="entry name" value="AAA"/>
    <property type="match status" value="2"/>
</dbReference>
<dbReference type="FunFam" id="3.40.50.300:FF:000126">
    <property type="entry name" value="Galactose/methyl galactoside import ATP-binding protein MglA"/>
    <property type="match status" value="1"/>
</dbReference>
<sequence>MSEALLTMKHVTKRFPGVLALDNVNFDLNRGEVHALLGENGAGKSTLMKILSGVYSCDEGQIVLEGRPVTISSPIQAGALGIAIIHQEFNLFPDLTVEQNIYIGREYHKRHKWILDETAQRQAVLDILAMLNLNIDPTRRISQLTVAQQQMVEIAKALSVNAKILIMDEPTAALTESEIDSLFKVIELLKSQGVAIVYISHRLEELALIADRATVMRDGKYIATVDYTRVRIEQLIAMMVGRDLGDIYPARAATPGDEVVLGVRNLGRRGVLSDITFELRKGEILGIAGLMGAGRTEVARALFGADPMDCGEISLSGRDVTINSVHGAIALGIGYLTEDRKKDGLALGLSVGTNIMLSSYRQYANRWGIIDDKRCNSVSESLRRQLRIKTPDLEQLAVNLSGGNQQKIIIAKWLCKNSEILIFDEPTRGIDVGAKLEIYDLMNQLTAEGKSIIMISSELPEILGMCDRILIMRQGRITAELSSAQANQENIMKYATLEG</sequence>
<dbReference type="InterPro" id="IPR027417">
    <property type="entry name" value="P-loop_NTPase"/>
</dbReference>
<dbReference type="EMBL" id="WUBS01000001">
    <property type="protein sequence ID" value="NDL61574.1"/>
    <property type="molecule type" value="Genomic_DNA"/>
</dbReference>
<dbReference type="PANTHER" id="PTHR43790:SF3">
    <property type="entry name" value="D-ALLOSE IMPORT ATP-BINDING PROTEIN ALSA-RELATED"/>
    <property type="match status" value="1"/>
</dbReference>
<accession>A0A845SF57</accession>
<dbReference type="GO" id="GO:0016887">
    <property type="term" value="F:ATP hydrolysis activity"/>
    <property type="evidence" value="ECO:0007669"/>
    <property type="project" value="InterPro"/>
</dbReference>
<comment type="subcellular location">
    <subcellularLocation>
        <location evidence="1">Cell inner membrane</location>
        <topology evidence="1">Peripheral membrane protein</topology>
    </subcellularLocation>
</comment>
<evidence type="ECO:0000313" key="12">
    <source>
        <dbReference type="Proteomes" id="UP000461443"/>
    </source>
</evidence>
<name>A0A845SF57_9GAMM</name>
<dbReference type="Proteomes" id="UP000461443">
    <property type="component" value="Unassembled WGS sequence"/>
</dbReference>
<protein>
    <submittedName>
        <fullName evidence="11">ATP-binding cassette domain-containing protein</fullName>
    </submittedName>
</protein>
<feature type="domain" description="ABC transporter" evidence="10">
    <location>
        <begin position="254"/>
        <end position="499"/>
    </location>
</feature>
<gene>
    <name evidence="11" type="ORF">GRH90_02165</name>
</gene>
<dbReference type="Gene3D" id="3.40.50.300">
    <property type="entry name" value="P-loop containing nucleotide triphosphate hydrolases"/>
    <property type="match status" value="2"/>
</dbReference>
<reference evidence="11 12" key="1">
    <citation type="submission" date="2019-12" db="EMBL/GenBank/DDBJ databases">
        <authorList>
            <person name="Lee S.D."/>
        </authorList>
    </citation>
    <scope>NUCLEOTIDE SEQUENCE [LARGE SCALE GENOMIC DNA]</scope>
    <source>
        <strain evidence="11 12">SAP-6</strain>
    </source>
</reference>
<organism evidence="11 12">
    <name type="scientific">Acerihabitans arboris</name>
    <dbReference type="NCBI Taxonomy" id="2691583"/>
    <lineage>
        <taxon>Bacteria</taxon>
        <taxon>Pseudomonadati</taxon>
        <taxon>Pseudomonadota</taxon>
        <taxon>Gammaproteobacteria</taxon>
        <taxon>Enterobacterales</taxon>
        <taxon>Pectobacteriaceae</taxon>
        <taxon>Acerihabitans</taxon>
    </lineage>
</organism>
<evidence type="ECO:0000256" key="9">
    <source>
        <dbReference type="ARBA" id="ARBA00023136"/>
    </source>
</evidence>
<dbReference type="CDD" id="cd03216">
    <property type="entry name" value="ABC_Carb_Monos_I"/>
    <property type="match status" value="1"/>
</dbReference>
<evidence type="ECO:0000256" key="1">
    <source>
        <dbReference type="ARBA" id="ARBA00004417"/>
    </source>
</evidence>
<keyword evidence="6" id="KW-0547">Nucleotide-binding</keyword>
<evidence type="ECO:0000256" key="5">
    <source>
        <dbReference type="ARBA" id="ARBA00022737"/>
    </source>
</evidence>
<dbReference type="PROSITE" id="PS00211">
    <property type="entry name" value="ABC_TRANSPORTER_1"/>
    <property type="match status" value="1"/>
</dbReference>
<dbReference type="CDD" id="cd03215">
    <property type="entry name" value="ABC_Carb_Monos_II"/>
    <property type="match status" value="1"/>
</dbReference>
<proteinExistence type="predicted"/>
<keyword evidence="4" id="KW-0762">Sugar transport</keyword>
<keyword evidence="5" id="KW-0677">Repeat</keyword>
<evidence type="ECO:0000256" key="8">
    <source>
        <dbReference type="ARBA" id="ARBA00022967"/>
    </source>
</evidence>
<comment type="caution">
    <text evidence="11">The sequence shown here is derived from an EMBL/GenBank/DDBJ whole genome shotgun (WGS) entry which is preliminary data.</text>
</comment>
<keyword evidence="9" id="KW-0472">Membrane</keyword>
<evidence type="ECO:0000256" key="3">
    <source>
        <dbReference type="ARBA" id="ARBA00022475"/>
    </source>
</evidence>
<dbReference type="InterPro" id="IPR050107">
    <property type="entry name" value="ABC_carbohydrate_import_ATPase"/>
</dbReference>
<dbReference type="FunFam" id="3.40.50.300:FF:000127">
    <property type="entry name" value="Ribose import ATP-binding protein RbsA"/>
    <property type="match status" value="1"/>
</dbReference>
<dbReference type="GO" id="GO:0005886">
    <property type="term" value="C:plasma membrane"/>
    <property type="evidence" value="ECO:0007669"/>
    <property type="project" value="UniProtKB-SubCell"/>
</dbReference>
<dbReference type="Pfam" id="PF00005">
    <property type="entry name" value="ABC_tran"/>
    <property type="match status" value="2"/>
</dbReference>
<reference evidence="11 12" key="2">
    <citation type="submission" date="2020-02" db="EMBL/GenBank/DDBJ databases">
        <title>The new genus of Enterobacteriales.</title>
        <authorList>
            <person name="Kim I.S."/>
        </authorList>
    </citation>
    <scope>NUCLEOTIDE SEQUENCE [LARGE SCALE GENOMIC DNA]</scope>
    <source>
        <strain evidence="11 12">SAP-6</strain>
    </source>
</reference>
<evidence type="ECO:0000256" key="6">
    <source>
        <dbReference type="ARBA" id="ARBA00022741"/>
    </source>
</evidence>
<dbReference type="SUPFAM" id="SSF52540">
    <property type="entry name" value="P-loop containing nucleoside triphosphate hydrolases"/>
    <property type="match status" value="2"/>
</dbReference>
<dbReference type="InterPro" id="IPR003439">
    <property type="entry name" value="ABC_transporter-like_ATP-bd"/>
</dbReference>
<dbReference type="GO" id="GO:0005524">
    <property type="term" value="F:ATP binding"/>
    <property type="evidence" value="ECO:0007669"/>
    <property type="project" value="UniProtKB-KW"/>
</dbReference>
<dbReference type="PANTHER" id="PTHR43790">
    <property type="entry name" value="CARBOHYDRATE TRANSPORT ATP-BINDING PROTEIN MG119-RELATED"/>
    <property type="match status" value="1"/>
</dbReference>
<keyword evidence="12" id="KW-1185">Reference proteome</keyword>